<feature type="transmembrane region" description="Helical" evidence="1">
    <location>
        <begin position="6"/>
        <end position="31"/>
    </location>
</feature>
<dbReference type="GO" id="GO:0005886">
    <property type="term" value="C:plasma membrane"/>
    <property type="evidence" value="ECO:0007669"/>
    <property type="project" value="TreeGrafter"/>
</dbReference>
<dbReference type="AlphaFoldDB" id="A0A8R1HMN1"/>
<dbReference type="InterPro" id="IPR019428">
    <property type="entry name" value="7TM_GPCR_serpentine_rcpt_Str"/>
</dbReference>
<organism evidence="2 3">
    <name type="scientific">Caenorhabditis japonica</name>
    <dbReference type="NCBI Taxonomy" id="281687"/>
    <lineage>
        <taxon>Eukaryota</taxon>
        <taxon>Metazoa</taxon>
        <taxon>Ecdysozoa</taxon>
        <taxon>Nematoda</taxon>
        <taxon>Chromadorea</taxon>
        <taxon>Rhabditida</taxon>
        <taxon>Rhabditina</taxon>
        <taxon>Rhabditomorpha</taxon>
        <taxon>Rhabditoidea</taxon>
        <taxon>Rhabditidae</taxon>
        <taxon>Peloderinae</taxon>
        <taxon>Caenorhabditis</taxon>
    </lineage>
</organism>
<reference evidence="3" key="1">
    <citation type="submission" date="2010-08" db="EMBL/GenBank/DDBJ databases">
        <authorList>
            <consortium name="Caenorhabditis japonica Sequencing Consortium"/>
            <person name="Wilson R.K."/>
        </authorList>
    </citation>
    <scope>NUCLEOTIDE SEQUENCE [LARGE SCALE GENOMIC DNA]</scope>
    <source>
        <strain evidence="3">DF5081</strain>
    </source>
</reference>
<name>A0A8R1HMN1_CAEJA</name>
<dbReference type="PANTHER" id="PTHR22943">
    <property type="entry name" value="7-TRANSMEMBRANE DOMAIN RECEPTOR C.ELEGANS"/>
    <property type="match status" value="1"/>
</dbReference>
<protein>
    <submittedName>
        <fullName evidence="2">Uncharacterized protein</fullName>
    </submittedName>
</protein>
<dbReference type="Proteomes" id="UP000005237">
    <property type="component" value="Unassembled WGS sequence"/>
</dbReference>
<keyword evidence="1" id="KW-1133">Transmembrane helix</keyword>
<reference evidence="2" key="2">
    <citation type="submission" date="2022-06" db="UniProtKB">
        <authorList>
            <consortium name="EnsemblMetazoa"/>
        </authorList>
    </citation>
    <scope>IDENTIFICATION</scope>
    <source>
        <strain evidence="2">DF5081</strain>
    </source>
</reference>
<accession>A0A8R1HMN1</accession>
<dbReference type="PANTHER" id="PTHR22943:SF20">
    <property type="entry name" value="SEVEN TM RECEPTOR"/>
    <property type="match status" value="1"/>
</dbReference>
<feature type="transmembrane region" description="Helical" evidence="1">
    <location>
        <begin position="92"/>
        <end position="114"/>
    </location>
</feature>
<dbReference type="EnsemblMetazoa" id="CJA03541.1">
    <property type="protein sequence ID" value="CJA03541.1"/>
    <property type="gene ID" value="WBGene00122745"/>
</dbReference>
<evidence type="ECO:0000313" key="2">
    <source>
        <dbReference type="EnsemblMetazoa" id="CJA03541.1"/>
    </source>
</evidence>
<dbReference type="GO" id="GO:0042048">
    <property type="term" value="P:olfactory behavior"/>
    <property type="evidence" value="ECO:0007669"/>
    <property type="project" value="TreeGrafter"/>
</dbReference>
<dbReference type="GO" id="GO:0038022">
    <property type="term" value="F:G protein-coupled olfactory receptor activity"/>
    <property type="evidence" value="ECO:0007669"/>
    <property type="project" value="TreeGrafter"/>
</dbReference>
<evidence type="ECO:0000313" key="3">
    <source>
        <dbReference type="Proteomes" id="UP000005237"/>
    </source>
</evidence>
<proteinExistence type="predicted"/>
<keyword evidence="3" id="KW-1185">Reference proteome</keyword>
<keyword evidence="1" id="KW-0472">Membrane</keyword>
<dbReference type="SUPFAM" id="SSF81321">
    <property type="entry name" value="Family A G protein-coupled receptor-like"/>
    <property type="match status" value="1"/>
</dbReference>
<feature type="transmembrane region" description="Helical" evidence="1">
    <location>
        <begin position="43"/>
        <end position="66"/>
    </location>
</feature>
<sequence length="121" mass="13976">MLSLESFQIVIPRVSFFFAVIFNGLFLFLVARHSPKVLGTYKYLMISISVFEFLYAVLDIALLPMFHSFGSTFVMFFKIELFIIPDQAVLEFFAALYCAFFGSSLAIFTIHFVYRYWAISG</sequence>
<dbReference type="Pfam" id="PF10326">
    <property type="entry name" value="7TM_GPCR_Str"/>
    <property type="match status" value="1"/>
</dbReference>
<evidence type="ECO:0000256" key="1">
    <source>
        <dbReference type="SAM" id="Phobius"/>
    </source>
</evidence>
<keyword evidence="1" id="KW-0812">Transmembrane</keyword>